<organism evidence="2">
    <name type="scientific">marine sediment metagenome</name>
    <dbReference type="NCBI Taxonomy" id="412755"/>
    <lineage>
        <taxon>unclassified sequences</taxon>
        <taxon>metagenomes</taxon>
        <taxon>ecological metagenomes</taxon>
    </lineage>
</organism>
<accession>X0X6D4</accession>
<comment type="caution">
    <text evidence="2">The sequence shown here is derived from an EMBL/GenBank/DDBJ whole genome shotgun (WGS) entry which is preliminary data.</text>
</comment>
<evidence type="ECO:0000313" key="2">
    <source>
        <dbReference type="EMBL" id="GAG38799.1"/>
    </source>
</evidence>
<keyword evidence="1" id="KW-0472">Membrane</keyword>
<feature type="transmembrane region" description="Helical" evidence="1">
    <location>
        <begin position="172"/>
        <end position="191"/>
    </location>
</feature>
<reference evidence="2" key="1">
    <citation type="journal article" date="2014" name="Front. Microbiol.">
        <title>High frequency of phylogenetically diverse reductive dehalogenase-homologous genes in deep subseafloor sedimentary metagenomes.</title>
        <authorList>
            <person name="Kawai M."/>
            <person name="Futagami T."/>
            <person name="Toyoda A."/>
            <person name="Takaki Y."/>
            <person name="Nishi S."/>
            <person name="Hori S."/>
            <person name="Arai W."/>
            <person name="Tsubouchi T."/>
            <person name="Morono Y."/>
            <person name="Uchiyama I."/>
            <person name="Ito T."/>
            <person name="Fujiyama A."/>
            <person name="Inagaki F."/>
            <person name="Takami H."/>
        </authorList>
    </citation>
    <scope>NUCLEOTIDE SEQUENCE</scope>
    <source>
        <strain evidence="2">Expedition CK06-06</strain>
    </source>
</reference>
<name>X0X6D4_9ZZZZ</name>
<dbReference type="AlphaFoldDB" id="X0X6D4"/>
<protein>
    <submittedName>
        <fullName evidence="2">Uncharacterized protein</fullName>
    </submittedName>
</protein>
<gene>
    <name evidence="2" type="ORF">S01H1_67460</name>
</gene>
<sequence length="201" mass="22352">MKIVNKKLLLTLLLAVSFALSLQSLIISAPPQVPPTINYGGSVYNGDGSYTFTYYVTSNCPVIKKWQLYSPCFKHNGPTVTAEAEDSTYGAFTPDWYMNKTQHYIEFKHESKQKFTDGLTRTYKVTIWAGTYSGMIEGDVDYTLHWPSCTEVEGTIEGPLCVPGFEVDESPLGTLGTLIPLGAAFALIGLYNKRTLFTTRF</sequence>
<proteinExistence type="predicted"/>
<keyword evidence="1" id="KW-0812">Transmembrane</keyword>
<dbReference type="EMBL" id="BARS01044680">
    <property type="protein sequence ID" value="GAG38799.1"/>
    <property type="molecule type" value="Genomic_DNA"/>
</dbReference>
<keyword evidence="1" id="KW-1133">Transmembrane helix</keyword>
<evidence type="ECO:0000256" key="1">
    <source>
        <dbReference type="SAM" id="Phobius"/>
    </source>
</evidence>